<dbReference type="EMBL" id="QFXC01000003">
    <property type="protein sequence ID" value="RDH85655.1"/>
    <property type="molecule type" value="Genomic_DNA"/>
</dbReference>
<comment type="similarity">
    <text evidence="1">Belongs to the hemerythrin family.</text>
</comment>
<evidence type="ECO:0000259" key="6">
    <source>
        <dbReference type="Pfam" id="PF01814"/>
    </source>
</evidence>
<sequence>MSTVTKGISMLIMSVLILGLLVMIVLGFMLGFSHPLPWILIAVLIVIPIIHDKLIATRFVTWQDSYSVGIDSIDTDHKKLLGLINQLQSAAHYKTDDQMIEDILNQLIDYTQYHFTREEGLMKECDYPDFDAHKQQHEDMIKQVTKYVDEYRVDKTRTIEDVAVYLKTWLVNHINGTDQKYTPYMKGKVQ</sequence>
<feature type="transmembrane region" description="Helical" evidence="5">
    <location>
        <begin position="36"/>
        <end position="55"/>
    </location>
</feature>
<dbReference type="AlphaFoldDB" id="A0A370DL57"/>
<evidence type="ECO:0000256" key="4">
    <source>
        <dbReference type="ARBA" id="ARBA00023004"/>
    </source>
</evidence>
<keyword evidence="8" id="KW-1185">Reference proteome</keyword>
<protein>
    <submittedName>
        <fullName evidence="7">Hemerythrin</fullName>
    </submittedName>
</protein>
<dbReference type="InterPro" id="IPR012312">
    <property type="entry name" value="Hemerythrin-like"/>
</dbReference>
<keyword evidence="2" id="KW-0813">Transport</keyword>
<dbReference type="InterPro" id="IPR016131">
    <property type="entry name" value="Haemerythrin_Fe_BS"/>
</dbReference>
<evidence type="ECO:0000256" key="3">
    <source>
        <dbReference type="ARBA" id="ARBA00022723"/>
    </source>
</evidence>
<keyword evidence="5" id="KW-1133">Transmembrane helix</keyword>
<dbReference type="PANTHER" id="PTHR37164:SF1">
    <property type="entry name" value="BACTERIOHEMERYTHRIN"/>
    <property type="match status" value="1"/>
</dbReference>
<reference evidence="7 8" key="1">
    <citation type="journal article" date="2018" name="ISME J.">
        <title>Endosymbiont genomes yield clues of tubeworm success.</title>
        <authorList>
            <person name="Li Y."/>
            <person name="Liles M.R."/>
            <person name="Halanych K.M."/>
        </authorList>
    </citation>
    <scope>NUCLEOTIDE SEQUENCE [LARGE SCALE GENOMIC DNA]</scope>
    <source>
        <strain evidence="7">A1464</strain>
    </source>
</reference>
<evidence type="ECO:0000313" key="8">
    <source>
        <dbReference type="Proteomes" id="UP000254266"/>
    </source>
</evidence>
<feature type="domain" description="Hemerythrin-like" evidence="6">
    <location>
        <begin position="69"/>
        <end position="184"/>
    </location>
</feature>
<dbReference type="InterPro" id="IPR050669">
    <property type="entry name" value="Hemerythrin"/>
</dbReference>
<evidence type="ECO:0000256" key="2">
    <source>
        <dbReference type="ARBA" id="ARBA00022621"/>
    </source>
</evidence>
<evidence type="ECO:0000256" key="5">
    <source>
        <dbReference type="SAM" id="Phobius"/>
    </source>
</evidence>
<dbReference type="NCBIfam" id="TIGR02481">
    <property type="entry name" value="hemeryth_dom"/>
    <property type="match status" value="1"/>
</dbReference>
<name>A0A370DL57_9GAMM</name>
<dbReference type="GO" id="GO:0046872">
    <property type="term" value="F:metal ion binding"/>
    <property type="evidence" value="ECO:0007669"/>
    <property type="project" value="UniProtKB-KW"/>
</dbReference>
<dbReference type="CDD" id="cd12107">
    <property type="entry name" value="Hemerythrin"/>
    <property type="match status" value="1"/>
</dbReference>
<dbReference type="PROSITE" id="PS00550">
    <property type="entry name" value="HEMERYTHRINS"/>
    <property type="match status" value="1"/>
</dbReference>
<organism evidence="7 8">
    <name type="scientific">endosymbiont of Galathealinum brachiosum</name>
    <dbReference type="NCBI Taxonomy" id="2200906"/>
    <lineage>
        <taxon>Bacteria</taxon>
        <taxon>Pseudomonadati</taxon>
        <taxon>Pseudomonadota</taxon>
        <taxon>Gammaproteobacteria</taxon>
        <taxon>sulfur-oxidizing symbionts</taxon>
    </lineage>
</organism>
<dbReference type="Gene3D" id="1.20.120.50">
    <property type="entry name" value="Hemerythrin-like"/>
    <property type="match status" value="1"/>
</dbReference>
<dbReference type="Proteomes" id="UP000254266">
    <property type="component" value="Unassembled WGS sequence"/>
</dbReference>
<comment type="caution">
    <text evidence="7">The sequence shown here is derived from an EMBL/GenBank/DDBJ whole genome shotgun (WGS) entry which is preliminary data.</text>
</comment>
<evidence type="ECO:0000256" key="1">
    <source>
        <dbReference type="ARBA" id="ARBA00010587"/>
    </source>
</evidence>
<dbReference type="InterPro" id="IPR012827">
    <property type="entry name" value="Hemerythrin_metal-bd"/>
</dbReference>
<keyword evidence="2" id="KW-0561">Oxygen transport</keyword>
<accession>A0A370DL57</accession>
<keyword evidence="4" id="KW-0408">Iron</keyword>
<gene>
    <name evidence="7" type="ORF">DIZ80_01615</name>
</gene>
<dbReference type="PANTHER" id="PTHR37164">
    <property type="entry name" value="BACTERIOHEMERYTHRIN"/>
    <property type="match status" value="1"/>
</dbReference>
<dbReference type="GO" id="GO:0005344">
    <property type="term" value="F:oxygen carrier activity"/>
    <property type="evidence" value="ECO:0007669"/>
    <property type="project" value="UniProtKB-KW"/>
</dbReference>
<dbReference type="NCBIfam" id="NF033749">
    <property type="entry name" value="bact_hemeryth"/>
    <property type="match status" value="1"/>
</dbReference>
<keyword evidence="5" id="KW-0472">Membrane</keyword>
<feature type="transmembrane region" description="Helical" evidence="5">
    <location>
        <begin position="7"/>
        <end position="30"/>
    </location>
</feature>
<keyword evidence="5" id="KW-0812">Transmembrane</keyword>
<dbReference type="InterPro" id="IPR035938">
    <property type="entry name" value="Hemerythrin-like_sf"/>
</dbReference>
<proteinExistence type="inferred from homology"/>
<evidence type="ECO:0000313" key="7">
    <source>
        <dbReference type="EMBL" id="RDH85655.1"/>
    </source>
</evidence>
<keyword evidence="3" id="KW-0479">Metal-binding</keyword>
<dbReference type="SUPFAM" id="SSF47188">
    <property type="entry name" value="Hemerythrin-like"/>
    <property type="match status" value="1"/>
</dbReference>
<dbReference type="Pfam" id="PF01814">
    <property type="entry name" value="Hemerythrin"/>
    <property type="match status" value="1"/>
</dbReference>